<dbReference type="InterPro" id="IPR036396">
    <property type="entry name" value="Cyt_P450_sf"/>
</dbReference>
<dbReference type="PROSITE" id="PS50011">
    <property type="entry name" value="PROTEIN_KINASE_DOM"/>
    <property type="match status" value="1"/>
</dbReference>
<dbReference type="GO" id="GO:0004672">
    <property type="term" value="F:protein kinase activity"/>
    <property type="evidence" value="ECO:0007669"/>
    <property type="project" value="InterPro"/>
</dbReference>
<dbReference type="Proteomes" id="UP000258309">
    <property type="component" value="Unassembled WGS sequence"/>
</dbReference>
<dbReference type="InterPro" id="IPR011009">
    <property type="entry name" value="Kinase-like_dom_sf"/>
</dbReference>
<evidence type="ECO:0000256" key="3">
    <source>
        <dbReference type="ARBA" id="ARBA00023004"/>
    </source>
</evidence>
<feature type="domain" description="Protein kinase" evidence="6">
    <location>
        <begin position="675"/>
        <end position="1034"/>
    </location>
</feature>
<dbReference type="PANTHER" id="PTHR24305">
    <property type="entry name" value="CYTOCHROME P450"/>
    <property type="match status" value="1"/>
</dbReference>
<gene>
    <name evidence="7" type="ORF">B7463_g1635</name>
</gene>
<keyword evidence="2 4" id="KW-0479">Metal-binding</keyword>
<feature type="non-terminal residue" evidence="7">
    <location>
        <position position="1"/>
    </location>
</feature>
<name>A0A3E2HMV3_SCYLI</name>
<dbReference type="InterPro" id="IPR050121">
    <property type="entry name" value="Cytochrome_P450_monoxygenase"/>
</dbReference>
<feature type="binding site" description="axial binding residue" evidence="4">
    <location>
        <position position="380"/>
    </location>
    <ligand>
        <name>heme</name>
        <dbReference type="ChEBI" id="CHEBI:30413"/>
    </ligand>
    <ligandPart>
        <name>Fe</name>
        <dbReference type="ChEBI" id="CHEBI:18248"/>
    </ligandPart>
</feature>
<dbReference type="Gene3D" id="1.10.510.10">
    <property type="entry name" value="Transferase(Phosphotransferase) domain 1"/>
    <property type="match status" value="1"/>
</dbReference>
<dbReference type="OrthoDB" id="1911848at2759"/>
<feature type="non-terminal residue" evidence="7">
    <location>
        <position position="1070"/>
    </location>
</feature>
<dbReference type="Pfam" id="PF00067">
    <property type="entry name" value="p450"/>
    <property type="match status" value="1"/>
</dbReference>
<comment type="caution">
    <text evidence="7">The sequence shown here is derived from an EMBL/GenBank/DDBJ whole genome shotgun (WGS) entry which is preliminary data.</text>
</comment>
<dbReference type="PRINTS" id="PR00385">
    <property type="entry name" value="P450"/>
</dbReference>
<dbReference type="GO" id="GO:0005506">
    <property type="term" value="F:iron ion binding"/>
    <property type="evidence" value="ECO:0007669"/>
    <property type="project" value="InterPro"/>
</dbReference>
<feature type="region of interest" description="Disordered" evidence="5">
    <location>
        <begin position="939"/>
        <end position="979"/>
    </location>
</feature>
<dbReference type="SUPFAM" id="SSF56112">
    <property type="entry name" value="Protein kinase-like (PK-like)"/>
    <property type="match status" value="1"/>
</dbReference>
<dbReference type="AlphaFoldDB" id="A0A3E2HMV3"/>
<dbReference type="CDD" id="cd11060">
    <property type="entry name" value="CYP57A1-like"/>
    <property type="match status" value="1"/>
</dbReference>
<dbReference type="InterPro" id="IPR002401">
    <property type="entry name" value="Cyt_P450_E_grp-I"/>
</dbReference>
<keyword evidence="4" id="KW-0349">Heme</keyword>
<dbReference type="PROSITE" id="PS00086">
    <property type="entry name" value="CYTOCHROME_P450"/>
    <property type="match status" value="1"/>
</dbReference>
<dbReference type="InterPro" id="IPR000719">
    <property type="entry name" value="Prot_kinase_dom"/>
</dbReference>
<dbReference type="EMBL" id="NCSJ02000017">
    <property type="protein sequence ID" value="RFU34710.1"/>
    <property type="molecule type" value="Genomic_DNA"/>
</dbReference>
<dbReference type="SUPFAM" id="SSF48264">
    <property type="entry name" value="Cytochrome P450"/>
    <property type="match status" value="1"/>
</dbReference>
<dbReference type="GO" id="GO:0016705">
    <property type="term" value="F:oxidoreductase activity, acting on paired donors, with incorporation or reduction of molecular oxygen"/>
    <property type="evidence" value="ECO:0007669"/>
    <property type="project" value="InterPro"/>
</dbReference>
<organism evidence="7 8">
    <name type="scientific">Scytalidium lignicola</name>
    <name type="common">Hyphomycete</name>
    <dbReference type="NCBI Taxonomy" id="5539"/>
    <lineage>
        <taxon>Eukaryota</taxon>
        <taxon>Fungi</taxon>
        <taxon>Dikarya</taxon>
        <taxon>Ascomycota</taxon>
        <taxon>Pezizomycotina</taxon>
        <taxon>Leotiomycetes</taxon>
        <taxon>Leotiomycetes incertae sedis</taxon>
        <taxon>Scytalidium</taxon>
    </lineage>
</organism>
<evidence type="ECO:0000256" key="2">
    <source>
        <dbReference type="ARBA" id="ARBA00022723"/>
    </source>
</evidence>
<evidence type="ECO:0000256" key="5">
    <source>
        <dbReference type="SAM" id="MobiDB-lite"/>
    </source>
</evidence>
<evidence type="ECO:0000313" key="7">
    <source>
        <dbReference type="EMBL" id="RFU34710.1"/>
    </source>
</evidence>
<dbReference type="InterPro" id="IPR017972">
    <property type="entry name" value="Cyt_P450_CS"/>
</dbReference>
<dbReference type="PANTHER" id="PTHR24305:SF180">
    <property type="entry name" value="P450, PUTATIVE (EUROFUNG)-RELATED"/>
    <property type="match status" value="1"/>
</dbReference>
<evidence type="ECO:0000256" key="1">
    <source>
        <dbReference type="ARBA" id="ARBA00001971"/>
    </source>
</evidence>
<evidence type="ECO:0000313" key="8">
    <source>
        <dbReference type="Proteomes" id="UP000258309"/>
    </source>
</evidence>
<comment type="cofactor">
    <cofactor evidence="1 4">
        <name>heme</name>
        <dbReference type="ChEBI" id="CHEBI:30413"/>
    </cofactor>
</comment>
<dbReference type="InterPro" id="IPR001128">
    <property type="entry name" value="Cyt_P450"/>
</dbReference>
<dbReference type="Gene3D" id="1.10.630.10">
    <property type="entry name" value="Cytochrome P450"/>
    <property type="match status" value="1"/>
</dbReference>
<sequence length="1070" mass="120726">METFGYIRRAAGAFPADLTRESDFYTVNDTKVGKTIIKNVFGTQSNEFHAKSMRPIAKFYKMSSLLLTQQPNVENTIDLLCKRLNEEFIDGPNTGKVCQMDRWLLFFTWDVLAQLSFSKPMGFLEKGHDDSGLLETADKALDYFAVIGQIPELDHWLAKNPFMPIGPPSFDSTAVLATQIYTARVQGTDGHDPHQQRDMLDDFIDVKNSNPELLDDGGIVGAVLVNLMAGADTTAILLRSFMYYVLKNPKVYKKLQKELDGAGLKFPVAYDDSIKLPYLNAVISEVGRVHPGVGLLLERIVPQGGLALPDGRVIPAGTIVGMNPWVIHHNKKIFGEDAESFNPDRWLQQVDEGETEEEHKARITLMKQADLTFGAGNRICLGRHISLLEAFKLVPTLFLKYEFEFENPEKVWHVQNSCAGPVLAPVRRSYSFPAEFAEAPVAFPLQGTVQKLSVSQNGSRHRPRDYTVLRPVHKVAIFFFLILPLVESCLCDADISAERYGQKLVRRCQNYRHAEAAAQELMISIEHNWMKTEAQINFLKRISTTLDPVYCDVQSRVLSQLEGKLKTATLTMDQLILHEKKEKEETEQKQEFDMKTMTKALEKMASRKKVKYAFKKENLEAIRDDLENWQNRFDPSWILTMLITDSLVDEQLKQEEKKPQHTKFIMAAKGVRDAARESISVSNPRDGGIFKPNTILSLNETPIPFSSALLCQLSGSEDRVLVDTMICNAIADMNRTMRDVRKLAHILSQVEPSTFGLLTCIGVVKPSISTSKEQPQEQANAKLSTFKFLFSIPHSLARPKSLRALLIESNPWYSLESRYNLAKQLVNSILYIHSSQFVHKNIRPETTIIFEKEGKATGSELGVSFLVGFENFRPAEGMTYRTGDGIWQHDLYRHPTRQGTRPEEEYQMQHDIYSLGVVLLEIGLWKSFISYGSQSSHSVPPSFSPTNGAKPESVSNSLHENNPIPPAFVTEQQGEKDTRKRATAIKDRLVLLALEKLPAKMGNKYTDIVLLCLRCLDRENWSSAVEIEGARENRGERGGFGDVDMLDEDGIVVGVKYIERILLKVQEISV</sequence>
<dbReference type="GO" id="GO:0004497">
    <property type="term" value="F:monooxygenase activity"/>
    <property type="evidence" value="ECO:0007669"/>
    <property type="project" value="InterPro"/>
</dbReference>
<reference evidence="7 8" key="1">
    <citation type="submission" date="2018-05" db="EMBL/GenBank/DDBJ databases">
        <title>Draft genome sequence of Scytalidium lignicola DSM 105466, a ubiquitous saprotrophic fungus.</title>
        <authorList>
            <person name="Buettner E."/>
            <person name="Gebauer A.M."/>
            <person name="Hofrichter M."/>
            <person name="Liers C."/>
            <person name="Kellner H."/>
        </authorList>
    </citation>
    <scope>NUCLEOTIDE SEQUENCE [LARGE SCALE GENOMIC DNA]</scope>
    <source>
        <strain evidence="7 8">DSM 105466</strain>
    </source>
</reference>
<dbReference type="GO" id="GO:0020037">
    <property type="term" value="F:heme binding"/>
    <property type="evidence" value="ECO:0007669"/>
    <property type="project" value="InterPro"/>
</dbReference>
<dbReference type="PRINTS" id="PR00463">
    <property type="entry name" value="EP450I"/>
</dbReference>
<dbReference type="GO" id="GO:0005524">
    <property type="term" value="F:ATP binding"/>
    <property type="evidence" value="ECO:0007669"/>
    <property type="project" value="InterPro"/>
</dbReference>
<evidence type="ECO:0000256" key="4">
    <source>
        <dbReference type="PIRSR" id="PIRSR602401-1"/>
    </source>
</evidence>
<evidence type="ECO:0000259" key="6">
    <source>
        <dbReference type="PROSITE" id="PS50011"/>
    </source>
</evidence>
<accession>A0A3E2HMV3</accession>
<keyword evidence="8" id="KW-1185">Reference proteome</keyword>
<keyword evidence="3 4" id="KW-0408">Iron</keyword>
<dbReference type="STRING" id="5539.A0A3E2HMV3"/>
<proteinExistence type="predicted"/>
<protein>
    <recommendedName>
        <fullName evidence="6">Protein kinase domain-containing protein</fullName>
    </recommendedName>
</protein>